<reference evidence="2" key="1">
    <citation type="submission" date="2014-03" db="EMBL/GenBank/DDBJ databases">
        <authorList>
            <person name="Aksoy S."/>
            <person name="Warren W."/>
            <person name="Wilson R.K."/>
        </authorList>
    </citation>
    <scope>NUCLEOTIDE SEQUENCE [LARGE SCALE GENOMIC DNA]</scope>
    <source>
        <strain evidence="2">IAEA</strain>
    </source>
</reference>
<dbReference type="EnsemblMetazoa" id="GPAI013037-RA">
    <property type="protein sequence ID" value="GPAI013037-PA"/>
    <property type="gene ID" value="GPAI013037"/>
</dbReference>
<dbReference type="AlphaFoldDB" id="A0A1A9ZFJ3"/>
<keyword evidence="2" id="KW-1185">Reference proteome</keyword>
<dbReference type="VEuPathDB" id="VectorBase:GPAI013037"/>
<evidence type="ECO:0000313" key="1">
    <source>
        <dbReference type="EnsemblMetazoa" id="GPAI013037-PA"/>
    </source>
</evidence>
<protein>
    <submittedName>
        <fullName evidence="1">Uncharacterized protein</fullName>
    </submittedName>
</protein>
<proteinExistence type="predicted"/>
<accession>A0A1A9ZFJ3</accession>
<reference evidence="1" key="2">
    <citation type="submission" date="2020-05" db="UniProtKB">
        <authorList>
            <consortium name="EnsemblMetazoa"/>
        </authorList>
    </citation>
    <scope>IDENTIFICATION</scope>
    <source>
        <strain evidence="1">IAEA</strain>
    </source>
</reference>
<evidence type="ECO:0000313" key="2">
    <source>
        <dbReference type="Proteomes" id="UP000092445"/>
    </source>
</evidence>
<sequence length="193" mass="22576">MSSDVQTYLTVAEDLCAEAQANKTKEFEYCNFLMVAWGPGVIPIINETDERLFEAIEIRYQLNWYRSKVNQVQLKSDILQESYLKSSSQALQANLYDIELEKVETSIRANKKQITKLVDYQKFLSEEIVRFEEEIAARKALEIKRLQRPTVVYQIIKILGMYTIRLNVQYEAINSNKWYLETIAAVTIQPYIN</sequence>
<name>A0A1A9ZFJ3_GLOPL</name>
<dbReference type="Proteomes" id="UP000092445">
    <property type="component" value="Unassembled WGS sequence"/>
</dbReference>
<organism evidence="1 2">
    <name type="scientific">Glossina pallidipes</name>
    <name type="common">Tsetse fly</name>
    <dbReference type="NCBI Taxonomy" id="7398"/>
    <lineage>
        <taxon>Eukaryota</taxon>
        <taxon>Metazoa</taxon>
        <taxon>Ecdysozoa</taxon>
        <taxon>Arthropoda</taxon>
        <taxon>Hexapoda</taxon>
        <taxon>Insecta</taxon>
        <taxon>Pterygota</taxon>
        <taxon>Neoptera</taxon>
        <taxon>Endopterygota</taxon>
        <taxon>Diptera</taxon>
        <taxon>Brachycera</taxon>
        <taxon>Muscomorpha</taxon>
        <taxon>Hippoboscoidea</taxon>
        <taxon>Glossinidae</taxon>
        <taxon>Glossina</taxon>
    </lineage>
</organism>